<dbReference type="Gramene" id="LPERR05G11900.1">
    <property type="protein sequence ID" value="LPERR05G11900.1"/>
    <property type="gene ID" value="LPERR05G11900"/>
</dbReference>
<reference evidence="3" key="2">
    <citation type="submission" date="2013-12" db="EMBL/GenBank/DDBJ databases">
        <authorList>
            <person name="Yu Y."/>
            <person name="Lee S."/>
            <person name="de Baynast K."/>
            <person name="Wissotski M."/>
            <person name="Liu L."/>
            <person name="Talag J."/>
            <person name="Goicoechea J."/>
            <person name="Angelova A."/>
            <person name="Jetty R."/>
            <person name="Kudrna D."/>
            <person name="Golser W."/>
            <person name="Rivera L."/>
            <person name="Zhang J."/>
            <person name="Wing R."/>
        </authorList>
    </citation>
    <scope>NUCLEOTIDE SEQUENCE</scope>
</reference>
<evidence type="ECO:0000313" key="2">
    <source>
        <dbReference type="EnsemblPlants" id="LPERR05G11900.1"/>
    </source>
</evidence>
<proteinExistence type="predicted"/>
<dbReference type="EnsemblPlants" id="LPERR05G11900.1">
    <property type="protein sequence ID" value="LPERR05G11900.1"/>
    <property type="gene ID" value="LPERR05G11900"/>
</dbReference>
<feature type="coiled-coil region" evidence="1">
    <location>
        <begin position="58"/>
        <end position="85"/>
    </location>
</feature>
<accession>A0A0D9WG24</accession>
<name>A0A0D9WG24_9ORYZ</name>
<reference evidence="2" key="3">
    <citation type="submission" date="2015-04" db="UniProtKB">
        <authorList>
            <consortium name="EnsemblPlants"/>
        </authorList>
    </citation>
    <scope>IDENTIFICATION</scope>
</reference>
<dbReference type="HOGENOM" id="CLU_178819_0_0_1"/>
<organism evidence="2 3">
    <name type="scientific">Leersia perrieri</name>
    <dbReference type="NCBI Taxonomy" id="77586"/>
    <lineage>
        <taxon>Eukaryota</taxon>
        <taxon>Viridiplantae</taxon>
        <taxon>Streptophyta</taxon>
        <taxon>Embryophyta</taxon>
        <taxon>Tracheophyta</taxon>
        <taxon>Spermatophyta</taxon>
        <taxon>Magnoliopsida</taxon>
        <taxon>Liliopsida</taxon>
        <taxon>Poales</taxon>
        <taxon>Poaceae</taxon>
        <taxon>BOP clade</taxon>
        <taxon>Oryzoideae</taxon>
        <taxon>Oryzeae</taxon>
        <taxon>Oryzinae</taxon>
        <taxon>Leersia</taxon>
    </lineage>
</organism>
<reference evidence="2 3" key="1">
    <citation type="submission" date="2012-08" db="EMBL/GenBank/DDBJ databases">
        <title>Oryza genome evolution.</title>
        <authorList>
            <person name="Wing R.A."/>
        </authorList>
    </citation>
    <scope>NUCLEOTIDE SEQUENCE</scope>
</reference>
<dbReference type="AlphaFoldDB" id="A0A0D9WG24"/>
<sequence>MSRKLQWLIALSLGWYGGWKSARHLSEVERLAEAAAPKPMAKLLKEYVFAGGVEARRAKQLDDSVQELTAELREFRRLSTTQQQQGSPPSS</sequence>
<evidence type="ECO:0000256" key="1">
    <source>
        <dbReference type="SAM" id="Coils"/>
    </source>
</evidence>
<keyword evidence="3" id="KW-1185">Reference proteome</keyword>
<evidence type="ECO:0000313" key="3">
    <source>
        <dbReference type="Proteomes" id="UP000032180"/>
    </source>
</evidence>
<protein>
    <submittedName>
        <fullName evidence="2">Uncharacterized protein</fullName>
    </submittedName>
</protein>
<dbReference type="Proteomes" id="UP000032180">
    <property type="component" value="Chromosome 5"/>
</dbReference>
<keyword evidence="1" id="KW-0175">Coiled coil</keyword>